<dbReference type="RefSeq" id="WP_203913078.1">
    <property type="nucleotide sequence ID" value="NZ_BONY01000066.1"/>
</dbReference>
<dbReference type="Proteomes" id="UP000612899">
    <property type="component" value="Unassembled WGS sequence"/>
</dbReference>
<accession>A0A8J3VKS0</accession>
<proteinExistence type="predicted"/>
<sequence length="111" mass="12379">MKPKKLLYEFTGVVAQPPAVVRERLRGILPAGWAESGDGVFFLQGGWWYRGEYELIADPLGTRVTHRVFNVAQVGRWAVPLANRFFIGFEKQSRAGYLALLDVAAQGNRAS</sequence>
<name>A0A8J3VKS0_9ACTN</name>
<protein>
    <submittedName>
        <fullName evidence="1">Uncharacterized protein</fullName>
    </submittedName>
</protein>
<gene>
    <name evidence="1" type="ORF">Rhe02_74080</name>
</gene>
<organism evidence="1 2">
    <name type="scientific">Rhizocola hellebori</name>
    <dbReference type="NCBI Taxonomy" id="1392758"/>
    <lineage>
        <taxon>Bacteria</taxon>
        <taxon>Bacillati</taxon>
        <taxon>Actinomycetota</taxon>
        <taxon>Actinomycetes</taxon>
        <taxon>Micromonosporales</taxon>
        <taxon>Micromonosporaceae</taxon>
        <taxon>Rhizocola</taxon>
    </lineage>
</organism>
<evidence type="ECO:0000313" key="1">
    <source>
        <dbReference type="EMBL" id="GIH09341.1"/>
    </source>
</evidence>
<dbReference type="AlphaFoldDB" id="A0A8J3VKS0"/>
<keyword evidence="2" id="KW-1185">Reference proteome</keyword>
<evidence type="ECO:0000313" key="2">
    <source>
        <dbReference type="Proteomes" id="UP000612899"/>
    </source>
</evidence>
<reference evidence="1" key="1">
    <citation type="submission" date="2021-01" db="EMBL/GenBank/DDBJ databases">
        <title>Whole genome shotgun sequence of Rhizocola hellebori NBRC 109834.</title>
        <authorList>
            <person name="Komaki H."/>
            <person name="Tamura T."/>
        </authorList>
    </citation>
    <scope>NUCLEOTIDE SEQUENCE</scope>
    <source>
        <strain evidence="1">NBRC 109834</strain>
    </source>
</reference>
<comment type="caution">
    <text evidence="1">The sequence shown here is derived from an EMBL/GenBank/DDBJ whole genome shotgun (WGS) entry which is preliminary data.</text>
</comment>
<dbReference type="EMBL" id="BONY01000066">
    <property type="protein sequence ID" value="GIH09341.1"/>
    <property type="molecule type" value="Genomic_DNA"/>
</dbReference>